<evidence type="ECO:0000313" key="5">
    <source>
        <dbReference type="EMBL" id="NGN91183.1"/>
    </source>
</evidence>
<dbReference type="Pfam" id="PF21761">
    <property type="entry name" value="RedAm-like_C"/>
    <property type="match status" value="1"/>
</dbReference>
<dbReference type="Proteomes" id="UP000483261">
    <property type="component" value="Unassembled WGS sequence"/>
</dbReference>
<gene>
    <name evidence="5" type="ORF">G5C66_00310</name>
</gene>
<dbReference type="RefSeq" id="WP_165108586.1">
    <property type="nucleotide sequence ID" value="NZ_JAALAA010000001.1"/>
</dbReference>
<evidence type="ECO:0000259" key="3">
    <source>
        <dbReference type="Pfam" id="PF03446"/>
    </source>
</evidence>
<keyword evidence="6" id="KW-1185">Reference proteome</keyword>
<dbReference type="Gene3D" id="3.40.50.720">
    <property type="entry name" value="NAD(P)-binding Rossmann-like Domain"/>
    <property type="match status" value="1"/>
</dbReference>
<name>A0A6M1QNH9_9ACTN</name>
<dbReference type="InterPro" id="IPR036291">
    <property type="entry name" value="NAD(P)-bd_dom_sf"/>
</dbReference>
<feature type="domain" description="6-phosphogluconate dehydrogenase NADP-binding" evidence="3">
    <location>
        <begin position="10"/>
        <end position="160"/>
    </location>
</feature>
<dbReference type="InterPro" id="IPR013328">
    <property type="entry name" value="6PGD_dom2"/>
</dbReference>
<dbReference type="PIRSF" id="PIRSF000103">
    <property type="entry name" value="HIBADH"/>
    <property type="match status" value="1"/>
</dbReference>
<dbReference type="Gene3D" id="1.10.1040.10">
    <property type="entry name" value="N-(1-d-carboxylethyl)-l-norvaline Dehydrogenase, domain 2"/>
    <property type="match status" value="1"/>
</dbReference>
<evidence type="ECO:0000259" key="4">
    <source>
        <dbReference type="Pfam" id="PF21761"/>
    </source>
</evidence>
<evidence type="ECO:0000256" key="1">
    <source>
        <dbReference type="ARBA" id="ARBA00009080"/>
    </source>
</evidence>
<reference evidence="5 6" key="1">
    <citation type="submission" date="2020-02" db="EMBL/GenBank/DDBJ databases">
        <title>Whole-genome analyses of novel actinobacteria.</title>
        <authorList>
            <person name="Sahin N."/>
        </authorList>
    </citation>
    <scope>NUCLEOTIDE SEQUENCE [LARGE SCALE GENOMIC DNA]</scope>
    <source>
        <strain evidence="5 6">KC13</strain>
    </source>
</reference>
<dbReference type="GO" id="GO:0050661">
    <property type="term" value="F:NADP binding"/>
    <property type="evidence" value="ECO:0007669"/>
    <property type="project" value="InterPro"/>
</dbReference>
<keyword evidence="2" id="KW-0560">Oxidoreductase</keyword>
<comment type="caution">
    <text evidence="5">The sequence shown here is derived from an EMBL/GenBank/DDBJ whole genome shotgun (WGS) entry which is preliminary data.</text>
</comment>
<accession>A0A6M1QNH9</accession>
<proteinExistence type="inferred from homology"/>
<dbReference type="EMBL" id="JAALAA010000001">
    <property type="protein sequence ID" value="NGN91183.1"/>
    <property type="molecule type" value="Genomic_DNA"/>
</dbReference>
<comment type="similarity">
    <text evidence="1">Belongs to the HIBADH-related family.</text>
</comment>
<dbReference type="PANTHER" id="PTHR43580:SF2">
    <property type="entry name" value="CYTOKINE-LIKE NUCLEAR FACTOR N-PAC"/>
    <property type="match status" value="1"/>
</dbReference>
<evidence type="ECO:0000313" key="6">
    <source>
        <dbReference type="Proteomes" id="UP000483261"/>
    </source>
</evidence>
<feature type="domain" description="NADPH-dependent reductive aminase-like C-terminal" evidence="4">
    <location>
        <begin position="165"/>
        <end position="290"/>
    </location>
</feature>
<dbReference type="InterPro" id="IPR051265">
    <property type="entry name" value="HIBADH-related_NP60_sf"/>
</dbReference>
<dbReference type="SUPFAM" id="SSF51735">
    <property type="entry name" value="NAD(P)-binding Rossmann-fold domains"/>
    <property type="match status" value="1"/>
</dbReference>
<dbReference type="InterPro" id="IPR015815">
    <property type="entry name" value="HIBADH-related"/>
</dbReference>
<dbReference type="InterPro" id="IPR048666">
    <property type="entry name" value="RedAm-like_C"/>
</dbReference>
<sequence length="293" mass="30757">MTDTNERPAVTVIGMGNMGSAVARAYLERGYRTTVWNRTADKAEALADAGAAVASTAAKAVAASPVTVLSLLDNTAVEDVLESVGDAASGRTLVSLTSGSPAQARANEAWATEHGAAYVDGKVMGDPPDVGTSRISLAFSGDRDAFEAVEPVLTELGSLTYHGPDSGFAAVEFNAQVAMGYEFLIGYLHTLSLVEAEGMDLEAFTDRLAGSLNGYAGLLRMMAGAIKSGTYGPDLGSLDVQAALMDDLIGHRESTGVETVRMREVKSLMDRRIAQGHGDQGFSSMFELLRLRP</sequence>
<dbReference type="GO" id="GO:0016491">
    <property type="term" value="F:oxidoreductase activity"/>
    <property type="evidence" value="ECO:0007669"/>
    <property type="project" value="UniProtKB-KW"/>
</dbReference>
<dbReference type="InterPro" id="IPR006115">
    <property type="entry name" value="6PGDH_NADP-bd"/>
</dbReference>
<organism evidence="5 6">
    <name type="scientific">Nocardioides turkmenicus</name>
    <dbReference type="NCBI Taxonomy" id="2711220"/>
    <lineage>
        <taxon>Bacteria</taxon>
        <taxon>Bacillati</taxon>
        <taxon>Actinomycetota</taxon>
        <taxon>Actinomycetes</taxon>
        <taxon>Propionibacteriales</taxon>
        <taxon>Nocardioidaceae</taxon>
        <taxon>Nocardioides</taxon>
    </lineage>
</organism>
<dbReference type="AlphaFoldDB" id="A0A6M1QNH9"/>
<protein>
    <submittedName>
        <fullName evidence="5">NAD(P)-dependent oxidoreductase</fullName>
    </submittedName>
</protein>
<evidence type="ECO:0000256" key="2">
    <source>
        <dbReference type="ARBA" id="ARBA00023002"/>
    </source>
</evidence>
<dbReference type="PANTHER" id="PTHR43580">
    <property type="entry name" value="OXIDOREDUCTASE GLYR1-RELATED"/>
    <property type="match status" value="1"/>
</dbReference>
<dbReference type="Pfam" id="PF03446">
    <property type="entry name" value="NAD_binding_2"/>
    <property type="match status" value="1"/>
</dbReference>